<reference evidence="6 7" key="1">
    <citation type="journal article" date="2023" name="Sci. Data">
        <title>Genome assembly of the Korean intertidal mud-creeper Batillaria attramentaria.</title>
        <authorList>
            <person name="Patra A.K."/>
            <person name="Ho P.T."/>
            <person name="Jun S."/>
            <person name="Lee S.J."/>
            <person name="Kim Y."/>
            <person name="Won Y.J."/>
        </authorList>
    </citation>
    <scope>NUCLEOTIDE SEQUENCE [LARGE SCALE GENOMIC DNA]</scope>
    <source>
        <strain evidence="6">Wonlab-2016</strain>
    </source>
</reference>
<keyword evidence="7" id="KW-1185">Reference proteome</keyword>
<dbReference type="PANTHER" id="PTHR15462">
    <property type="entry name" value="SERINE PROTEASE"/>
    <property type="match status" value="1"/>
</dbReference>
<evidence type="ECO:0000256" key="1">
    <source>
        <dbReference type="ARBA" id="ARBA00007664"/>
    </source>
</evidence>
<gene>
    <name evidence="6" type="ORF">BaRGS_00037889</name>
</gene>
<dbReference type="AlphaFoldDB" id="A0ABD0J7T0"/>
<dbReference type="EMBL" id="JACVVK020000586">
    <property type="protein sequence ID" value="KAK7464554.1"/>
    <property type="molecule type" value="Genomic_DNA"/>
</dbReference>
<dbReference type="Pfam" id="PF00089">
    <property type="entry name" value="Trypsin"/>
    <property type="match status" value="1"/>
</dbReference>
<evidence type="ECO:0000313" key="6">
    <source>
        <dbReference type="EMBL" id="KAK7464554.1"/>
    </source>
</evidence>
<feature type="compositionally biased region" description="Basic and acidic residues" evidence="3">
    <location>
        <begin position="475"/>
        <end position="484"/>
    </location>
</feature>
<evidence type="ECO:0000256" key="4">
    <source>
        <dbReference type="SAM" id="SignalP"/>
    </source>
</evidence>
<proteinExistence type="inferred from homology"/>
<feature type="compositionally biased region" description="Basic and acidic residues" evidence="3">
    <location>
        <begin position="191"/>
        <end position="203"/>
    </location>
</feature>
<comment type="caution">
    <text evidence="6">The sequence shown here is derived from an EMBL/GenBank/DDBJ whole genome shotgun (WGS) entry which is preliminary data.</text>
</comment>
<feature type="region of interest" description="Disordered" evidence="3">
    <location>
        <begin position="182"/>
        <end position="209"/>
    </location>
</feature>
<keyword evidence="2 4" id="KW-0732">Signal</keyword>
<dbReference type="Proteomes" id="UP001519460">
    <property type="component" value="Unassembled WGS sequence"/>
</dbReference>
<evidence type="ECO:0000256" key="2">
    <source>
        <dbReference type="ARBA" id="ARBA00022729"/>
    </source>
</evidence>
<evidence type="ECO:0000259" key="5">
    <source>
        <dbReference type="Pfam" id="PF00089"/>
    </source>
</evidence>
<dbReference type="SUPFAM" id="SSF50494">
    <property type="entry name" value="Trypsin-like serine proteases"/>
    <property type="match status" value="1"/>
</dbReference>
<feature type="region of interest" description="Disordered" evidence="3">
    <location>
        <begin position="464"/>
        <end position="484"/>
    </location>
</feature>
<protein>
    <recommendedName>
        <fullName evidence="5">Peptidase S1 domain-containing protein</fullName>
    </recommendedName>
</protein>
<dbReference type="Gene3D" id="2.40.10.10">
    <property type="entry name" value="Trypsin-like serine proteases"/>
    <property type="match status" value="2"/>
</dbReference>
<name>A0ABD0J7T0_9CAEN</name>
<feature type="region of interest" description="Disordered" evidence="3">
    <location>
        <begin position="247"/>
        <end position="276"/>
    </location>
</feature>
<feature type="region of interest" description="Disordered" evidence="3">
    <location>
        <begin position="412"/>
        <end position="441"/>
    </location>
</feature>
<feature type="signal peptide" evidence="4">
    <location>
        <begin position="1"/>
        <end position="22"/>
    </location>
</feature>
<dbReference type="PANTHER" id="PTHR15462:SF8">
    <property type="entry name" value="SERINE PROTEASE"/>
    <property type="match status" value="1"/>
</dbReference>
<feature type="domain" description="Peptidase S1" evidence="5">
    <location>
        <begin position="511"/>
        <end position="693"/>
    </location>
</feature>
<evidence type="ECO:0000313" key="7">
    <source>
        <dbReference type="Proteomes" id="UP001519460"/>
    </source>
</evidence>
<comment type="similarity">
    <text evidence="1">Belongs to the peptidase S1 family.</text>
</comment>
<dbReference type="InterPro" id="IPR018114">
    <property type="entry name" value="TRYPSIN_HIS"/>
</dbReference>
<evidence type="ECO:0000256" key="3">
    <source>
        <dbReference type="SAM" id="MobiDB-lite"/>
    </source>
</evidence>
<feature type="chain" id="PRO_5044779148" description="Peptidase S1 domain-containing protein" evidence="4">
    <location>
        <begin position="23"/>
        <end position="763"/>
    </location>
</feature>
<sequence>MVRVVCPTRLLVLLSLVSPACNFFMRSRQGANNPTADEWPRNDVAGGFTKSADDGKDSQLPRTSIAFGCGEDCVDTAENSPSYVRGNFRGSSIPSSWTSTGEGRQEDFEQLQESFAVFLDSVAAQENNVNSRRGRVKWTRDVPGGTTDSARGQDSAVLQEKLTQMIKHIPTRMRLPAISVTPLSGVSQPDDPQKQSDHQDNERGLLSSWTGDFRKARPAVSDALNAEDPVFNAARLWPFGSRTFLSQTTTSDDHRDSSPPEVSAHLDTPSSKTSGQKRDIFDNAVLTKLCSDDFKYRLDLETDFLLQQLCEAMAAAYSRTYADSVDAESWQNNTNAWRERLSSLVNAKFTDPETNTDFERTVLTDRPDLSKSKHVNEFPDRNMPDVEDAVEQSLTDRLGINTGSNEWVELSEGETFDSDPVNAHASGNNKNTMEESLDDEDASFESFRYPDSVSEDVNPSWVFTGIDSDESDQPGGREEVVTKRRPMDKDKKVFVYGQDDRLRVFLSQMRKFPFSNIARLSTGCTGTLVTPRHVLTAAHCVHNGLDFRSNLEMLKIEIPDTMGFRTYYAQKISVPTGWLRDVDSNSINGYQSGRHAAYDYAVVRLKLAVAGRNRFLPLAVPRADVLTLDIHFLAFPESDHGLWRSVCPASSHMARMDGNLILTRCDAAVGNSGAAVFTNEPHEGMRVVGVLSNTMHVAHHRSFDRYSIITALTWPKLADICRQLGSLAQQYNVCPPFRYMRREPPPLRLTAIPFFGKRQGGPV</sequence>
<feature type="region of interest" description="Disordered" evidence="3">
    <location>
        <begin position="32"/>
        <end position="59"/>
    </location>
</feature>
<accession>A0ABD0J7T0</accession>
<dbReference type="InterPro" id="IPR043504">
    <property type="entry name" value="Peptidase_S1_PA_chymotrypsin"/>
</dbReference>
<dbReference type="InterPro" id="IPR001254">
    <property type="entry name" value="Trypsin_dom"/>
</dbReference>
<dbReference type="InterPro" id="IPR050966">
    <property type="entry name" value="Glutamyl_endopeptidase"/>
</dbReference>
<dbReference type="InterPro" id="IPR009003">
    <property type="entry name" value="Peptidase_S1_PA"/>
</dbReference>
<organism evidence="6 7">
    <name type="scientific">Batillaria attramentaria</name>
    <dbReference type="NCBI Taxonomy" id="370345"/>
    <lineage>
        <taxon>Eukaryota</taxon>
        <taxon>Metazoa</taxon>
        <taxon>Spiralia</taxon>
        <taxon>Lophotrochozoa</taxon>
        <taxon>Mollusca</taxon>
        <taxon>Gastropoda</taxon>
        <taxon>Caenogastropoda</taxon>
        <taxon>Sorbeoconcha</taxon>
        <taxon>Cerithioidea</taxon>
        <taxon>Batillariidae</taxon>
        <taxon>Batillaria</taxon>
    </lineage>
</organism>
<dbReference type="PROSITE" id="PS00134">
    <property type="entry name" value="TRYPSIN_HIS"/>
    <property type="match status" value="1"/>
</dbReference>